<gene>
    <name evidence="1" type="ORF">Tci_930503</name>
</gene>
<feature type="non-terminal residue" evidence="1">
    <location>
        <position position="1"/>
    </location>
</feature>
<comment type="caution">
    <text evidence="1">The sequence shown here is derived from an EMBL/GenBank/DDBJ whole genome shotgun (WGS) entry which is preliminary data.</text>
</comment>
<accession>A0A699XR40</accession>
<name>A0A699XR40_TANCI</name>
<organism evidence="1">
    <name type="scientific">Tanacetum cinerariifolium</name>
    <name type="common">Dalmatian daisy</name>
    <name type="synonym">Chrysanthemum cinerariifolium</name>
    <dbReference type="NCBI Taxonomy" id="118510"/>
    <lineage>
        <taxon>Eukaryota</taxon>
        <taxon>Viridiplantae</taxon>
        <taxon>Streptophyta</taxon>
        <taxon>Embryophyta</taxon>
        <taxon>Tracheophyta</taxon>
        <taxon>Spermatophyta</taxon>
        <taxon>Magnoliopsida</taxon>
        <taxon>eudicotyledons</taxon>
        <taxon>Gunneridae</taxon>
        <taxon>Pentapetalae</taxon>
        <taxon>asterids</taxon>
        <taxon>campanulids</taxon>
        <taxon>Asterales</taxon>
        <taxon>Asteraceae</taxon>
        <taxon>Asteroideae</taxon>
        <taxon>Anthemideae</taxon>
        <taxon>Anthemidinae</taxon>
        <taxon>Tanacetum</taxon>
    </lineage>
</organism>
<sequence length="66" mass="6608">GRHFPDAEKAQDVVDAQHVKIAGQVAQALLPPGVVVRGHALPVVGGEAPVLAGGREVVGRGAGLLV</sequence>
<reference evidence="1" key="1">
    <citation type="journal article" date="2019" name="Sci. Rep.">
        <title>Draft genome of Tanacetum cinerariifolium, the natural source of mosquito coil.</title>
        <authorList>
            <person name="Yamashiro T."/>
            <person name="Shiraishi A."/>
            <person name="Satake H."/>
            <person name="Nakayama K."/>
        </authorList>
    </citation>
    <scope>NUCLEOTIDE SEQUENCE</scope>
</reference>
<proteinExistence type="predicted"/>
<evidence type="ECO:0000313" key="1">
    <source>
        <dbReference type="EMBL" id="GFD58534.1"/>
    </source>
</evidence>
<dbReference type="AlphaFoldDB" id="A0A699XR40"/>
<feature type="non-terminal residue" evidence="1">
    <location>
        <position position="66"/>
    </location>
</feature>
<dbReference type="EMBL" id="BKCJ011854222">
    <property type="protein sequence ID" value="GFD58534.1"/>
    <property type="molecule type" value="Genomic_DNA"/>
</dbReference>
<protein>
    <submittedName>
        <fullName evidence="1">Uncharacterized protein</fullName>
    </submittedName>
</protein>